<dbReference type="RefSeq" id="WP_132287801.1">
    <property type="nucleotide sequence ID" value="NZ_SMFU01000007.1"/>
</dbReference>
<dbReference type="Gene3D" id="3.40.50.300">
    <property type="entry name" value="P-loop containing nucleotide triphosphate hydrolases"/>
    <property type="match status" value="1"/>
</dbReference>
<evidence type="ECO:0000313" key="1">
    <source>
        <dbReference type="EMBL" id="TCK08704.1"/>
    </source>
</evidence>
<organism evidence="1 2">
    <name type="scientific">Marinobacterium mangrovicola</name>
    <dbReference type="NCBI Taxonomy" id="1476959"/>
    <lineage>
        <taxon>Bacteria</taxon>
        <taxon>Pseudomonadati</taxon>
        <taxon>Pseudomonadota</taxon>
        <taxon>Gammaproteobacteria</taxon>
        <taxon>Oceanospirillales</taxon>
        <taxon>Oceanospirillaceae</taxon>
        <taxon>Marinobacterium</taxon>
    </lineage>
</organism>
<dbReference type="SUPFAM" id="SSF52540">
    <property type="entry name" value="P-loop containing nucleoside triphosphate hydrolases"/>
    <property type="match status" value="1"/>
</dbReference>
<name>A0A4R1GK55_9GAMM</name>
<comment type="caution">
    <text evidence="1">The sequence shown here is derived from an EMBL/GenBank/DDBJ whole genome shotgun (WGS) entry which is preliminary data.</text>
</comment>
<accession>A0A4R1GK55</accession>
<protein>
    <recommendedName>
        <fullName evidence="3">Sulfotransferase family protein</fullName>
    </recommendedName>
</protein>
<evidence type="ECO:0000313" key="2">
    <source>
        <dbReference type="Proteomes" id="UP000294546"/>
    </source>
</evidence>
<gene>
    <name evidence="1" type="ORF">CLV83_0796</name>
</gene>
<sequence length="358" mass="40284">MISVFNKLNRTFRRSTLMQRLIPGPDYTSLNESPSGTFTTKNSGIFYSNYQAPDSTSTLLVMGVGRGGTSLVAGLLHEMDIFMGDLMSTPSYEDQKLIKEILESKPKTVQKTIDDYSDRFDIWGFKHPEALSFITRNYKRFRNPRLIFVVKDTASIAMRKAYVLGNDPIQHMYNTFDTYEQILDFIRSSKLPTMTASYEKIMSNPDKFIDALGEFGGITLDESRRASALSFIDKGNSDYELFSMNKRNARINGLHHKTNLYQGHLDHVSMHHISGWAINQKSPEPLQVVLLVNNEEIARTTADLPRSDVQKALNHPDDKCGFIFELPGNQGLASEDTVRVVIDAPVLDIAGSPQKVTG</sequence>
<keyword evidence="2" id="KW-1185">Reference proteome</keyword>
<proteinExistence type="predicted"/>
<dbReference type="Proteomes" id="UP000294546">
    <property type="component" value="Unassembled WGS sequence"/>
</dbReference>
<dbReference type="InterPro" id="IPR027417">
    <property type="entry name" value="P-loop_NTPase"/>
</dbReference>
<reference evidence="1 2" key="1">
    <citation type="submission" date="2019-03" db="EMBL/GenBank/DDBJ databases">
        <title>Genomic Encyclopedia of Archaeal and Bacterial Type Strains, Phase II (KMG-II): from individual species to whole genera.</title>
        <authorList>
            <person name="Goeker M."/>
        </authorList>
    </citation>
    <scope>NUCLEOTIDE SEQUENCE [LARGE SCALE GENOMIC DNA]</scope>
    <source>
        <strain evidence="1 2">DSM 27697</strain>
    </source>
</reference>
<dbReference type="AlphaFoldDB" id="A0A4R1GK55"/>
<dbReference type="OrthoDB" id="9179784at2"/>
<dbReference type="EMBL" id="SMFU01000007">
    <property type="protein sequence ID" value="TCK08704.1"/>
    <property type="molecule type" value="Genomic_DNA"/>
</dbReference>
<evidence type="ECO:0008006" key="3">
    <source>
        <dbReference type="Google" id="ProtNLM"/>
    </source>
</evidence>